<accession>D1B6Y9</accession>
<organism evidence="1 2">
    <name type="scientific">Thermanaerovibrio acidaminovorans (strain ATCC 49978 / DSM 6589 / Su883)</name>
    <name type="common">Selenomonas acidaminovorans</name>
    <dbReference type="NCBI Taxonomy" id="525903"/>
    <lineage>
        <taxon>Bacteria</taxon>
        <taxon>Thermotogati</taxon>
        <taxon>Synergistota</taxon>
        <taxon>Synergistia</taxon>
        <taxon>Synergistales</taxon>
        <taxon>Synergistaceae</taxon>
        <taxon>Thermanaerovibrio</taxon>
    </lineage>
</organism>
<dbReference type="KEGG" id="tai:Taci_1559"/>
<name>D1B6Y9_THEAS</name>
<proteinExistence type="predicted"/>
<sequence length="233" mass="26807">MEVGLACDTPRDLRLGDQVVRLSEESVNLLLSELQGQLPPPYDEERVMAFLKDAVSRSRTPLSRTDAERRRLLWAFCGVGVAMMCGDVSALARIGLWLRDCRDVFDDFEVKLWRFIVPAFPEDFISQVEALGFPKDRVRQLDLEDSNPSVMRSRKGYLVHYWNGVSDGYSDVSPVRLLLFMPPGLWSQARGLFGLTLKEMVYAAWGYMDCRDAWRNFRFYRFGDMIMSQLSPV</sequence>
<gene>
    <name evidence="1" type="ordered locus">Taci_1559</name>
</gene>
<protein>
    <submittedName>
        <fullName evidence="1">Uncharacterized protein</fullName>
    </submittedName>
</protein>
<reference evidence="1 2" key="1">
    <citation type="journal article" date="2009" name="Stand. Genomic Sci.">
        <title>Complete genome sequence of Thermanaerovibrio acidaminovorans type strain (Su883).</title>
        <authorList>
            <person name="Chovatia M."/>
            <person name="Sikorski J."/>
            <person name="Schroder M."/>
            <person name="Lapidus A."/>
            <person name="Nolan M."/>
            <person name="Tice H."/>
            <person name="Glavina Del Rio T."/>
            <person name="Copeland A."/>
            <person name="Cheng J.F."/>
            <person name="Lucas S."/>
            <person name="Chen F."/>
            <person name="Bruce D."/>
            <person name="Goodwin L."/>
            <person name="Pitluck S."/>
            <person name="Ivanova N."/>
            <person name="Mavromatis K."/>
            <person name="Ovchinnikova G."/>
            <person name="Pati A."/>
            <person name="Chen A."/>
            <person name="Palaniappan K."/>
            <person name="Land M."/>
            <person name="Hauser L."/>
            <person name="Chang Y.J."/>
            <person name="Jeffries C.D."/>
            <person name="Chain P."/>
            <person name="Saunders E."/>
            <person name="Detter J.C."/>
            <person name="Brettin T."/>
            <person name="Rohde M."/>
            <person name="Goker M."/>
            <person name="Spring S."/>
            <person name="Bristow J."/>
            <person name="Markowitz V."/>
            <person name="Hugenholtz P."/>
            <person name="Kyrpides N.C."/>
            <person name="Klenk H.P."/>
            <person name="Eisen J.A."/>
        </authorList>
    </citation>
    <scope>NUCLEOTIDE SEQUENCE [LARGE SCALE GENOMIC DNA]</scope>
    <source>
        <strain evidence="2">ATCC 49978 / DSM 6589 / Su883</strain>
    </source>
</reference>
<dbReference type="PATRIC" id="fig|525903.6.peg.1555"/>
<dbReference type="Proteomes" id="UP000002030">
    <property type="component" value="Chromosome"/>
</dbReference>
<dbReference type="OrthoDB" id="2308at2"/>
<evidence type="ECO:0000313" key="1">
    <source>
        <dbReference type="EMBL" id="ACZ19780.1"/>
    </source>
</evidence>
<dbReference type="EMBL" id="CP001818">
    <property type="protein sequence ID" value="ACZ19780.1"/>
    <property type="molecule type" value="Genomic_DNA"/>
</dbReference>
<dbReference type="HOGENOM" id="CLU_078982_0_0_0"/>
<dbReference type="EnsemblBacteria" id="ACZ19780">
    <property type="protein sequence ID" value="ACZ19780"/>
    <property type="gene ID" value="Taci_1559"/>
</dbReference>
<dbReference type="AlphaFoldDB" id="D1B6Y9"/>
<keyword evidence="2" id="KW-1185">Reference proteome</keyword>
<dbReference type="eggNOG" id="ENOG5031JAR">
    <property type="taxonomic scope" value="Bacteria"/>
</dbReference>
<dbReference type="RefSeq" id="WP_012870289.1">
    <property type="nucleotide sequence ID" value="NC_013522.1"/>
</dbReference>
<evidence type="ECO:0000313" key="2">
    <source>
        <dbReference type="Proteomes" id="UP000002030"/>
    </source>
</evidence>